<name>A0A077NMD6_XENBV</name>
<organism evidence="1">
    <name type="scientific">Xenorhabdus bovienii str. feltiae Moldova</name>
    <dbReference type="NCBI Taxonomy" id="1398200"/>
    <lineage>
        <taxon>Bacteria</taxon>
        <taxon>Pseudomonadati</taxon>
        <taxon>Pseudomonadota</taxon>
        <taxon>Gammaproteobacteria</taxon>
        <taxon>Enterobacterales</taxon>
        <taxon>Morganellaceae</taxon>
        <taxon>Xenorhabdus</taxon>
    </lineage>
</organism>
<protein>
    <submittedName>
        <fullName evidence="1">Uncharacterized protein</fullName>
    </submittedName>
</protein>
<dbReference type="Proteomes" id="UP000028487">
    <property type="component" value="Unassembled WGS sequence"/>
</dbReference>
<proteinExistence type="predicted"/>
<dbReference type="AlphaFoldDB" id="A0A077NMD6"/>
<evidence type="ECO:0000313" key="1">
    <source>
        <dbReference type="EMBL" id="CDH00020.1"/>
    </source>
</evidence>
<reference evidence="1" key="1">
    <citation type="submission" date="2013-07" db="EMBL/GenBank/DDBJ databases">
        <title>Sub-species coevolution in mutualistic symbiosis.</title>
        <authorList>
            <person name="Murfin K."/>
            <person name="Klassen J."/>
            <person name="Lee M."/>
            <person name="Forst S."/>
            <person name="Stock P."/>
            <person name="Goodrich-Blair H."/>
        </authorList>
    </citation>
    <scope>NUCLEOTIDE SEQUENCE [LARGE SCALE GENOMIC DNA]</scope>
    <source>
        <strain evidence="1">Feltiae Moldova</strain>
    </source>
</reference>
<dbReference type="HOGENOM" id="CLU_2653646_0_0_6"/>
<dbReference type="EMBL" id="CBSV010000036">
    <property type="protein sequence ID" value="CDH00020.1"/>
    <property type="molecule type" value="Genomic_DNA"/>
</dbReference>
<comment type="caution">
    <text evidence="1">The sequence shown here is derived from an EMBL/GenBank/DDBJ whole genome shotgun (WGS) entry which is preliminary data.</text>
</comment>
<gene>
    <name evidence="1" type="ORF">XBFM1_1300004</name>
</gene>
<accession>A0A077NMD6</accession>
<sequence length="76" mass="9308">MRQNHKIERLWQSLHKTVTRNHCCQFMWQLIKCVEVFMESASLQQQQKIKKGVYHYYETLFRLTKICIEFILISCV</sequence>